<dbReference type="EMBL" id="JWZT01005339">
    <property type="protein sequence ID" value="KII61506.1"/>
    <property type="molecule type" value="Genomic_DNA"/>
</dbReference>
<feature type="transmembrane region" description="Helical" evidence="1">
    <location>
        <begin position="222"/>
        <end position="243"/>
    </location>
</feature>
<dbReference type="Proteomes" id="UP000031668">
    <property type="component" value="Unassembled WGS sequence"/>
</dbReference>
<reference evidence="2 3" key="1">
    <citation type="journal article" date="2014" name="Genome Biol. Evol.">
        <title>The genome of the myxosporean Thelohanellus kitauei shows adaptations to nutrient acquisition within its fish host.</title>
        <authorList>
            <person name="Yang Y."/>
            <person name="Xiong J."/>
            <person name="Zhou Z."/>
            <person name="Huo F."/>
            <person name="Miao W."/>
            <person name="Ran C."/>
            <person name="Liu Y."/>
            <person name="Zhang J."/>
            <person name="Feng J."/>
            <person name="Wang M."/>
            <person name="Wang M."/>
            <person name="Wang L."/>
            <person name="Yao B."/>
        </authorList>
    </citation>
    <scope>NUCLEOTIDE SEQUENCE [LARGE SCALE GENOMIC DNA]</scope>
    <source>
        <strain evidence="2">Wuqing</strain>
    </source>
</reference>
<dbReference type="AlphaFoldDB" id="A0A0C2MIN7"/>
<name>A0A0C2MIN7_THEKT</name>
<keyword evidence="1" id="KW-0812">Transmembrane</keyword>
<evidence type="ECO:0000256" key="1">
    <source>
        <dbReference type="SAM" id="Phobius"/>
    </source>
</evidence>
<protein>
    <submittedName>
        <fullName evidence="2">Choline transporter-like protein 5-A</fullName>
    </submittedName>
</protein>
<organism evidence="2 3">
    <name type="scientific">Thelohanellus kitauei</name>
    <name type="common">Myxosporean</name>
    <dbReference type="NCBI Taxonomy" id="669202"/>
    <lineage>
        <taxon>Eukaryota</taxon>
        <taxon>Metazoa</taxon>
        <taxon>Cnidaria</taxon>
        <taxon>Myxozoa</taxon>
        <taxon>Myxosporea</taxon>
        <taxon>Bivalvulida</taxon>
        <taxon>Platysporina</taxon>
        <taxon>Myxobolidae</taxon>
        <taxon>Thelohanellus</taxon>
    </lineage>
</organism>
<comment type="caution">
    <text evidence="2">The sequence shown here is derived from an EMBL/GenBank/DDBJ whole genome shotgun (WGS) entry which is preliminary data.</text>
</comment>
<accession>A0A0C2MIN7</accession>
<gene>
    <name evidence="2" type="ORF">RF11_12922</name>
</gene>
<sequence length="245" mass="27677">MSKRRVTDFWALAVFVVIFGSFVTIVTYAIVNGHPKRLFLPANNNGEFCGESRSRKTNLAIFDYSSASVITSIFSIYRQRQFFISAKSLCVETCPSWVGVPTVDQHFCVTPVSIIDADTLAAEIKSGNCAPFNIPTVSWYNYCLPDFKKLRDSGLSDSDLVTYVKLQSVYDFLNLWVFLEKIHFVHVIILDTYSVEWWIALLVFFSFVFTVVLILLIGFGNFPVFCLLYICGIGIVTTGRIYAIA</sequence>
<proteinExistence type="predicted"/>
<keyword evidence="1" id="KW-1133">Transmembrane helix</keyword>
<feature type="transmembrane region" description="Helical" evidence="1">
    <location>
        <begin position="9"/>
        <end position="31"/>
    </location>
</feature>
<keyword evidence="1" id="KW-0472">Membrane</keyword>
<feature type="transmembrane region" description="Helical" evidence="1">
    <location>
        <begin position="59"/>
        <end position="77"/>
    </location>
</feature>
<evidence type="ECO:0000313" key="3">
    <source>
        <dbReference type="Proteomes" id="UP000031668"/>
    </source>
</evidence>
<keyword evidence="3" id="KW-1185">Reference proteome</keyword>
<feature type="transmembrane region" description="Helical" evidence="1">
    <location>
        <begin position="197"/>
        <end position="216"/>
    </location>
</feature>
<dbReference type="OrthoDB" id="420519at2759"/>
<evidence type="ECO:0000313" key="2">
    <source>
        <dbReference type="EMBL" id="KII61506.1"/>
    </source>
</evidence>